<sequence length="2308" mass="224332">MEDRTVPSTFYVDVSLTGDTNGQNVTFDNGQPDQVTNLTFGTNAFSSIQPAINAAAATGDTVMVARGTYTLSTGITVNKSVVIDGPQANVDPRASAGTTRVAGSSSEAVVTANALASAFSIQASNVTINGFDITGANTAQIDSPGTTALTGVQILDNFVHNGSAAGAKGIRFKSVSNSTISQNEMYSIGDDAIEIGSGSATVSAGDTVSDNEVHDIGSGGTTNSAIYAFAVPLTSPINVTIQGNNLYNIDSDDAIKLGAKNGQDAAVTGGSIIGNVINGTAEDGITVNSSNVLVQDNEVEGSSSTNAAIYVEHSDGGVTVENNYLHSNTPGVAAILLGDTSISPVNDVVTQNDLDSSNTNNFVFFRDITGGTATLNASANWWGAADEPTVSSEVKVTVGGVTTPAASRVDFTPWLNLGTDTAPATTGFQPDLSSLTVAPSTVSLQTGATGRIQEGINLATTGGIVDVLAGTYTEDVNLNNNVNVEFAGPDTVTGTISGTTGTYTALGTVTLGDGSAAGVDTSSNLDVGAQTVTLLDSTAATLGGTTTLAGGTLISASGANIGGTLTGAGTAPALTVVPGGSVTPGGTGTGILNTQAAAFQSGAAYTVDLDGDAAAGTNYDQLSVTGGVTLGGATLNVNLGYTPAIGDSFTIVNNVTPGAVNGTFAGLANNAIFTAGGYQFQISYTGGDGNDVTLTVVDNIPPTVAISAPSLSYANDASTVTYTITYMDANFAASTLSTGDVTLNTTGGATADVAVDSGTGTTRTVTLTNITGDGTIGISLAAGTAHDTSNNQAPAAGPSATFTADNTDPTVNISAPSATITNAAGTVTYTITYNDANFAASTLASADVTLNTTGGASATVNVDSGTGATRTVTLSNFTGDGTIGISLAAGTASDLAGNEAPAAGPSGTFTVDTTAPTVNISAPSISFANNASTVTYTITYNDANFASSSLASADVTLNTTGGASATVNVDSGTGTTRTVTLTNVTGDGTIGISLAAGTASDAAGNEAPAAGPSGTFTADNTDPTVSISAPSISFANNASTVTYTITYNDANFASSSLASADVTLNTTGGASATVNVDSGTGTTRTVTLTNVTGDGTIGISLAANTASDEAGNEAPAAGPSGTFTADNTDPTVNISAPSATITNAAGTVTYTITYNDANFAASTLASADVTLNTTGGASATVNVDSGTGATRTVTLSNFTGDGTIGISLAAGTASDEAGNEAPAAGPSGTFTVDSMAPTVNISAPSISFANNASTVTYTITYNDANFAASTLSTGDVTLNTTGGATADVAVDSGTGTTRTVTLTHVTGDGTIGISLAAGTAHDTVGNEAPAAGPSATFVADNTDPTVAIGNPSVAFANGTSTVTYTITYNDANFASSSLTVADVTLNTTGTANATISVDSGTGTTRTVTLTHVTGDGTIGISLAANTASDEAGNEAPAAGPSATFTADTTAPTVAIGSPSVAFAGAASTVTYTITYADANFDQSTLSTADVTLNTTGTASATVSVDSGTGSTRTVTLTNITGDGTLGISLAAGTAHDLASNEAPAAGPSATFTADTTAPTVAIGAPSATIANASDTITYTITYADANFDQSTLAAADITLNTTGTASADVSVDSGTGSTRTVTLTNITGDGTLGISLAAGTAHDLASNEAPAAGPSGTFTVDTTAPAVAIGSPTITGTGSSTTATYTITYTDANFADSTLKAADVTLNATGTASATVSVDSGTGSTRTVTLSNITGAGMLGISLAAGTAVDTAGNLAPAAGPSATFTSDTTAPTVVVGNPSATIANGSSTVTYTITYSDANFADSTLTAADVTLNATGTASATVSVDSGTGTTRTVTLSNITGDGTLGISLAAGTAVDQGGNEAPAAGPSGTFAVDTTAPTVAIGSPVVTGAGAVTVVTYTVTYADANFADSTLTAADVTLNTTDGTTASVAVTGTGTTRTVTLTHITGSGTVGISLAAGTAVDTAGNLAPAAGPSATAAAVPVDANAVGQFAASPDAGGSGIVTVYNADGSVAYTVNPFPGVGAQTGVRAVVAGVTGTATPDVIAGTGPGVRAEVVVVSGTTHAVVMTLNPFEDSFTGGVFVASADLNGDGHADIAVSPDQGGGGRVIVYDGATGQVIANFFGIDDPAFRGGARVSFGDVNGDGVPDLIVSAGAGGGPRVAIFDGRSIGIGKTPTKLVGDFFAFESSLRNGAYVAAGDFNGDGDADLVAGGGPDGGPRVLVLDGASLLSSNGQAPKTVANFFAGDSTLRSGARVAVKNLDGDGTADLVVSVGSEVMTYLGKNLTASGTPAATDQLDPFPGFTGGVFVG</sequence>
<dbReference type="SUPFAM" id="SSF51126">
    <property type="entry name" value="Pectin lyase-like"/>
    <property type="match status" value="1"/>
</dbReference>
<dbReference type="Proteomes" id="UP000214646">
    <property type="component" value="Unassembled WGS sequence"/>
</dbReference>
<evidence type="ECO:0000313" key="2">
    <source>
        <dbReference type="EMBL" id="OWK45225.1"/>
    </source>
</evidence>
<dbReference type="InterPro" id="IPR011050">
    <property type="entry name" value="Pectin_lyase_fold/virulence"/>
</dbReference>
<comment type="caution">
    <text evidence="2">The sequence shown here is derived from an EMBL/GenBank/DDBJ whole genome shotgun (WGS) entry which is preliminary data.</text>
</comment>
<dbReference type="InterPro" id="IPR013517">
    <property type="entry name" value="FG-GAP"/>
</dbReference>
<keyword evidence="3" id="KW-1185">Reference proteome</keyword>
<name>A0A225E9G6_9BACT</name>
<dbReference type="InterPro" id="IPR028994">
    <property type="entry name" value="Integrin_alpha_N"/>
</dbReference>
<protein>
    <submittedName>
        <fullName evidence="2">Putative internalin</fullName>
    </submittedName>
</protein>
<reference evidence="3" key="1">
    <citation type="submission" date="2017-06" db="EMBL/GenBank/DDBJ databases">
        <title>Genome analysis of Fimbriiglobus ruber SP5, the first member of the order Planctomycetales with confirmed chitinolytic capability.</title>
        <authorList>
            <person name="Ravin N.V."/>
            <person name="Rakitin A.L."/>
            <person name="Ivanova A.A."/>
            <person name="Beletsky A.V."/>
            <person name="Kulichevskaya I.S."/>
            <person name="Mardanov A.V."/>
            <person name="Dedysh S.N."/>
        </authorList>
    </citation>
    <scope>NUCLEOTIDE SEQUENCE [LARGE SCALE GENOMIC DNA]</scope>
    <source>
        <strain evidence="3">SP5</strain>
    </source>
</reference>
<gene>
    <name evidence="2" type="ORF">FRUB_01556</name>
</gene>
<dbReference type="Pfam" id="PF13517">
    <property type="entry name" value="FG-GAP_3"/>
    <property type="match status" value="1"/>
</dbReference>
<dbReference type="SUPFAM" id="SSF69318">
    <property type="entry name" value="Integrin alpha N-terminal domain"/>
    <property type="match status" value="1"/>
</dbReference>
<dbReference type="InterPro" id="IPR006626">
    <property type="entry name" value="PbH1"/>
</dbReference>
<dbReference type="EMBL" id="NIDE01000002">
    <property type="protein sequence ID" value="OWK45225.1"/>
    <property type="molecule type" value="Genomic_DNA"/>
</dbReference>
<dbReference type="Gene3D" id="2.160.20.10">
    <property type="entry name" value="Single-stranded right-handed beta-helix, Pectin lyase-like"/>
    <property type="match status" value="1"/>
</dbReference>
<organism evidence="2 3">
    <name type="scientific">Fimbriiglobus ruber</name>
    <dbReference type="NCBI Taxonomy" id="1908690"/>
    <lineage>
        <taxon>Bacteria</taxon>
        <taxon>Pseudomonadati</taxon>
        <taxon>Planctomycetota</taxon>
        <taxon>Planctomycetia</taxon>
        <taxon>Gemmatales</taxon>
        <taxon>Gemmataceae</taxon>
        <taxon>Fimbriiglobus</taxon>
    </lineage>
</organism>
<dbReference type="Gene3D" id="2.130.10.130">
    <property type="entry name" value="Integrin alpha, N-terminal"/>
    <property type="match status" value="2"/>
</dbReference>
<proteinExistence type="predicted"/>
<keyword evidence="1" id="KW-0732">Signal</keyword>
<accession>A0A225E9G6</accession>
<dbReference type="SMART" id="SM00710">
    <property type="entry name" value="PbH1"/>
    <property type="match status" value="9"/>
</dbReference>
<evidence type="ECO:0000313" key="3">
    <source>
        <dbReference type="Proteomes" id="UP000214646"/>
    </source>
</evidence>
<dbReference type="InterPro" id="IPR012334">
    <property type="entry name" value="Pectin_lyas_fold"/>
</dbReference>
<evidence type="ECO:0000256" key="1">
    <source>
        <dbReference type="ARBA" id="ARBA00022729"/>
    </source>
</evidence>